<dbReference type="Pfam" id="PF13396">
    <property type="entry name" value="PLDc_N"/>
    <property type="match status" value="1"/>
</dbReference>
<dbReference type="EMBL" id="JBCLUF010000022">
    <property type="protein sequence ID" value="MEY8662604.1"/>
    <property type="molecule type" value="Genomic_DNA"/>
</dbReference>
<evidence type="ECO:0000259" key="7">
    <source>
        <dbReference type="Pfam" id="PF13396"/>
    </source>
</evidence>
<keyword evidence="4 6" id="KW-1133">Transmembrane helix</keyword>
<evidence type="ECO:0000256" key="5">
    <source>
        <dbReference type="ARBA" id="ARBA00023136"/>
    </source>
</evidence>
<sequence>MNLKILIPLILLGIVYLYLCIRSIFWKDETRYLPKIVWLVICLVSIPLGGVLYYFVGREV</sequence>
<evidence type="ECO:0000256" key="4">
    <source>
        <dbReference type="ARBA" id="ARBA00022989"/>
    </source>
</evidence>
<gene>
    <name evidence="8" type="ORF">AALT52_06865</name>
</gene>
<reference evidence="8 9" key="1">
    <citation type="submission" date="2024-03" db="EMBL/GenBank/DDBJ databases">
        <title>Mouse gut bacterial collection (mGBC) of GemPharmatech.</title>
        <authorList>
            <person name="He Y."/>
            <person name="Dong L."/>
            <person name="Wu D."/>
            <person name="Gao X."/>
            <person name="Lin Z."/>
        </authorList>
    </citation>
    <scope>NUCLEOTIDE SEQUENCE [LARGE SCALE GENOMIC DNA]</scope>
    <source>
        <strain evidence="8 9">15-30</strain>
    </source>
</reference>
<evidence type="ECO:0000313" key="8">
    <source>
        <dbReference type="EMBL" id="MEY8662604.1"/>
    </source>
</evidence>
<feature type="transmembrane region" description="Helical" evidence="6">
    <location>
        <begin position="6"/>
        <end position="25"/>
    </location>
</feature>
<evidence type="ECO:0000256" key="2">
    <source>
        <dbReference type="ARBA" id="ARBA00022475"/>
    </source>
</evidence>
<dbReference type="InterPro" id="IPR027379">
    <property type="entry name" value="CLS_N"/>
</dbReference>
<feature type="domain" description="Cardiolipin synthase N-terminal" evidence="7">
    <location>
        <begin position="15"/>
        <end position="58"/>
    </location>
</feature>
<feature type="transmembrane region" description="Helical" evidence="6">
    <location>
        <begin position="37"/>
        <end position="56"/>
    </location>
</feature>
<dbReference type="Proteomes" id="UP001565236">
    <property type="component" value="Unassembled WGS sequence"/>
</dbReference>
<keyword evidence="2" id="KW-1003">Cell membrane</keyword>
<evidence type="ECO:0000256" key="6">
    <source>
        <dbReference type="SAM" id="Phobius"/>
    </source>
</evidence>
<evidence type="ECO:0000256" key="1">
    <source>
        <dbReference type="ARBA" id="ARBA00004651"/>
    </source>
</evidence>
<evidence type="ECO:0000256" key="3">
    <source>
        <dbReference type="ARBA" id="ARBA00022692"/>
    </source>
</evidence>
<organism evidence="8 9">
    <name type="scientific">Ligilactobacillus faecis</name>
    <dbReference type="NCBI Taxonomy" id="762833"/>
    <lineage>
        <taxon>Bacteria</taxon>
        <taxon>Bacillati</taxon>
        <taxon>Bacillota</taxon>
        <taxon>Bacilli</taxon>
        <taxon>Lactobacillales</taxon>
        <taxon>Lactobacillaceae</taxon>
        <taxon>Ligilactobacillus</taxon>
    </lineage>
</organism>
<dbReference type="RefSeq" id="WP_369942274.1">
    <property type="nucleotide sequence ID" value="NZ_JBCLUF010000022.1"/>
</dbReference>
<accession>A0ABV4DQ58</accession>
<keyword evidence="9" id="KW-1185">Reference proteome</keyword>
<comment type="caution">
    <text evidence="8">The sequence shown here is derived from an EMBL/GenBank/DDBJ whole genome shotgun (WGS) entry which is preliminary data.</text>
</comment>
<name>A0ABV4DQ58_9LACO</name>
<proteinExistence type="predicted"/>
<protein>
    <submittedName>
        <fullName evidence="8">PLDc N-terminal domain-containing protein</fullName>
    </submittedName>
</protein>
<keyword evidence="5 6" id="KW-0472">Membrane</keyword>
<comment type="subcellular location">
    <subcellularLocation>
        <location evidence="1">Cell membrane</location>
        <topology evidence="1">Multi-pass membrane protein</topology>
    </subcellularLocation>
</comment>
<keyword evidence="3 6" id="KW-0812">Transmembrane</keyword>
<evidence type="ECO:0000313" key="9">
    <source>
        <dbReference type="Proteomes" id="UP001565236"/>
    </source>
</evidence>